<feature type="coiled-coil region" evidence="1">
    <location>
        <begin position="207"/>
        <end position="234"/>
    </location>
</feature>
<dbReference type="EMBL" id="JBJQND010000004">
    <property type="protein sequence ID" value="KAL3879722.1"/>
    <property type="molecule type" value="Genomic_DNA"/>
</dbReference>
<gene>
    <name evidence="3" type="ORF">ACJMK2_032008</name>
</gene>
<keyword evidence="1" id="KW-0175">Coiled coil</keyword>
<dbReference type="Proteomes" id="UP001634394">
    <property type="component" value="Unassembled WGS sequence"/>
</dbReference>
<name>A0ABD3X0G4_SINWO</name>
<keyword evidence="2" id="KW-0472">Membrane</keyword>
<sequence>MHLFALGTATTVDVGLHTGVIVGYVLAAVGVSSFAMVIIIVVKIRRKKDTNETGTANVTATAHYANLVVGNPGEKDITDSAIEEACLHRGMSIGETNSRSGVMEPDVHIQHVYEKLQDVTESNQSAYCKIDHTSTNDQKMDTMKTISTYVENLQSLESTLKNVEEEISVVLDNKEQLLLKELETARANKIRDKWKQHDSDKDKDGTIINFVQALQSIEGELIRLEEKRKCLLGKKEILLRQELANTTDNEK</sequence>
<evidence type="ECO:0000256" key="1">
    <source>
        <dbReference type="SAM" id="Coils"/>
    </source>
</evidence>
<evidence type="ECO:0000313" key="4">
    <source>
        <dbReference type="Proteomes" id="UP001634394"/>
    </source>
</evidence>
<keyword evidence="4" id="KW-1185">Reference proteome</keyword>
<feature type="coiled-coil region" evidence="1">
    <location>
        <begin position="146"/>
        <end position="180"/>
    </location>
</feature>
<evidence type="ECO:0000313" key="3">
    <source>
        <dbReference type="EMBL" id="KAL3879722.1"/>
    </source>
</evidence>
<proteinExistence type="predicted"/>
<reference evidence="3 4" key="1">
    <citation type="submission" date="2024-11" db="EMBL/GenBank/DDBJ databases">
        <title>Chromosome-level genome assembly of the freshwater bivalve Anodonta woodiana.</title>
        <authorList>
            <person name="Chen X."/>
        </authorList>
    </citation>
    <scope>NUCLEOTIDE SEQUENCE [LARGE SCALE GENOMIC DNA]</scope>
    <source>
        <strain evidence="3">MN2024</strain>
        <tissue evidence="3">Gills</tissue>
    </source>
</reference>
<protein>
    <submittedName>
        <fullName evidence="3">Uncharacterized protein</fullName>
    </submittedName>
</protein>
<evidence type="ECO:0000256" key="2">
    <source>
        <dbReference type="SAM" id="Phobius"/>
    </source>
</evidence>
<keyword evidence="2" id="KW-0812">Transmembrane</keyword>
<organism evidence="3 4">
    <name type="scientific">Sinanodonta woodiana</name>
    <name type="common">Chinese pond mussel</name>
    <name type="synonym">Anodonta woodiana</name>
    <dbReference type="NCBI Taxonomy" id="1069815"/>
    <lineage>
        <taxon>Eukaryota</taxon>
        <taxon>Metazoa</taxon>
        <taxon>Spiralia</taxon>
        <taxon>Lophotrochozoa</taxon>
        <taxon>Mollusca</taxon>
        <taxon>Bivalvia</taxon>
        <taxon>Autobranchia</taxon>
        <taxon>Heteroconchia</taxon>
        <taxon>Palaeoheterodonta</taxon>
        <taxon>Unionida</taxon>
        <taxon>Unionoidea</taxon>
        <taxon>Unionidae</taxon>
        <taxon>Unioninae</taxon>
        <taxon>Sinanodonta</taxon>
    </lineage>
</organism>
<comment type="caution">
    <text evidence="3">The sequence shown here is derived from an EMBL/GenBank/DDBJ whole genome shotgun (WGS) entry which is preliminary data.</text>
</comment>
<keyword evidence="2" id="KW-1133">Transmembrane helix</keyword>
<feature type="transmembrane region" description="Helical" evidence="2">
    <location>
        <begin position="20"/>
        <end position="42"/>
    </location>
</feature>
<dbReference type="AlphaFoldDB" id="A0ABD3X0G4"/>
<accession>A0ABD3X0G4</accession>